<feature type="region of interest" description="Disordered" evidence="1">
    <location>
        <begin position="1"/>
        <end position="90"/>
    </location>
</feature>
<feature type="compositionally biased region" description="Basic and acidic residues" evidence="1">
    <location>
        <begin position="1"/>
        <end position="43"/>
    </location>
</feature>
<dbReference type="EMBL" id="KL367692">
    <property type="protein sequence ID" value="KFD60129.1"/>
    <property type="molecule type" value="Genomic_DNA"/>
</dbReference>
<dbReference type="Proteomes" id="UP000030758">
    <property type="component" value="Unassembled WGS sequence"/>
</dbReference>
<accession>A0A085MSD3</accession>
<protein>
    <submittedName>
        <fullName evidence="2">Uncharacterized protein</fullName>
    </submittedName>
</protein>
<feature type="non-terminal residue" evidence="2">
    <location>
        <position position="90"/>
    </location>
</feature>
<dbReference type="AlphaFoldDB" id="A0A085MSD3"/>
<evidence type="ECO:0000313" key="2">
    <source>
        <dbReference type="EMBL" id="KFD60129.1"/>
    </source>
</evidence>
<name>A0A085MSD3_9BILA</name>
<organism evidence="2">
    <name type="scientific">Trichuris suis</name>
    <name type="common">pig whipworm</name>
    <dbReference type="NCBI Taxonomy" id="68888"/>
    <lineage>
        <taxon>Eukaryota</taxon>
        <taxon>Metazoa</taxon>
        <taxon>Ecdysozoa</taxon>
        <taxon>Nematoda</taxon>
        <taxon>Enoplea</taxon>
        <taxon>Dorylaimia</taxon>
        <taxon>Trichinellida</taxon>
        <taxon>Trichuridae</taxon>
        <taxon>Trichuris</taxon>
    </lineage>
</organism>
<feature type="compositionally biased region" description="Basic and acidic residues" evidence="1">
    <location>
        <begin position="51"/>
        <end position="67"/>
    </location>
</feature>
<evidence type="ECO:0000256" key="1">
    <source>
        <dbReference type="SAM" id="MobiDB-lite"/>
    </source>
</evidence>
<gene>
    <name evidence="2" type="ORF">M514_27681</name>
</gene>
<sequence>MNRKSEWGKRTEKGGTSGSKKDAPVRFRDLYERGKIGEREIEQSVRVPSDATEKGIDEKSSDWKSDNSKGSSFQSEKSSDKLSKCAPHSL</sequence>
<proteinExistence type="predicted"/>
<reference evidence="2" key="1">
    <citation type="journal article" date="2014" name="Nat. Genet.">
        <title>Genome and transcriptome of the porcine whipworm Trichuris suis.</title>
        <authorList>
            <person name="Jex A.R."/>
            <person name="Nejsum P."/>
            <person name="Schwarz E.M."/>
            <person name="Hu L."/>
            <person name="Young N.D."/>
            <person name="Hall R.S."/>
            <person name="Korhonen P.K."/>
            <person name="Liao S."/>
            <person name="Thamsborg S."/>
            <person name="Xia J."/>
            <person name="Xu P."/>
            <person name="Wang S."/>
            <person name="Scheerlinck J.P."/>
            <person name="Hofmann A."/>
            <person name="Sternberg P.W."/>
            <person name="Wang J."/>
            <person name="Gasser R.B."/>
        </authorList>
    </citation>
    <scope>NUCLEOTIDE SEQUENCE [LARGE SCALE GENOMIC DNA]</scope>
    <source>
        <strain evidence="2">DCEP-RM93F</strain>
    </source>
</reference>